<dbReference type="EMBL" id="JBHSNW010000007">
    <property type="protein sequence ID" value="MFC5816893.1"/>
    <property type="molecule type" value="Genomic_DNA"/>
</dbReference>
<sequence length="338" mass="37064">MTTPSTAGFGADLASAVALLRRLPRHRDQVSEARRMVAAWSAAHPSRRPELVVDLPPGDLRAGYDLVLADPEGGSVALTGQAEDGVPWSIEYSTHFAANRLLSVNERSLSVPSALFTIRALNRRDPTLHRQLVDFCLLWDQVFDEDVAMAAEELAEAADLFRRGRGLHSRAATLEWLADVGLTEQAFAIHIEFVARIERFRRGFFDKHAADHLRAHPADFDRVDAVWVRAVDAKALDDLPTARTPADLLTRLGQHSGDLQLTVGRHWALDLPAPLRSLVAGELAGPVPEEGQVILGGVRRREAADATDPAVLARAGEAALAEWLAGQRAKATIRWHWL</sequence>
<dbReference type="NCBIfam" id="TIGR04500">
    <property type="entry name" value="PpiC_rel_mature"/>
    <property type="match status" value="1"/>
</dbReference>
<dbReference type="RefSeq" id="WP_219544233.1">
    <property type="nucleotide sequence ID" value="NZ_JAHKRN010000007.1"/>
</dbReference>
<dbReference type="Proteomes" id="UP001596096">
    <property type="component" value="Unassembled WGS sequence"/>
</dbReference>
<protein>
    <submittedName>
        <fullName evidence="1">TIGR04500 family putative peptide maturation system protein</fullName>
    </submittedName>
</protein>
<proteinExistence type="predicted"/>
<keyword evidence="2" id="KW-1185">Reference proteome</keyword>
<organism evidence="1 2">
    <name type="scientific">Nonomuraea harbinensis</name>
    <dbReference type="NCBI Taxonomy" id="1286938"/>
    <lineage>
        <taxon>Bacteria</taxon>
        <taxon>Bacillati</taxon>
        <taxon>Actinomycetota</taxon>
        <taxon>Actinomycetes</taxon>
        <taxon>Streptosporangiales</taxon>
        <taxon>Streptosporangiaceae</taxon>
        <taxon>Nonomuraea</taxon>
    </lineage>
</organism>
<evidence type="ECO:0000313" key="1">
    <source>
        <dbReference type="EMBL" id="MFC5816893.1"/>
    </source>
</evidence>
<evidence type="ECO:0000313" key="2">
    <source>
        <dbReference type="Proteomes" id="UP001596096"/>
    </source>
</evidence>
<comment type="caution">
    <text evidence="1">The sequence shown here is derived from an EMBL/GenBank/DDBJ whole genome shotgun (WGS) entry which is preliminary data.</text>
</comment>
<reference evidence="2" key="1">
    <citation type="journal article" date="2019" name="Int. J. Syst. Evol. Microbiol.">
        <title>The Global Catalogue of Microorganisms (GCM) 10K type strain sequencing project: providing services to taxonomists for standard genome sequencing and annotation.</title>
        <authorList>
            <consortium name="The Broad Institute Genomics Platform"/>
            <consortium name="The Broad Institute Genome Sequencing Center for Infectious Disease"/>
            <person name="Wu L."/>
            <person name="Ma J."/>
        </authorList>
    </citation>
    <scope>NUCLEOTIDE SEQUENCE [LARGE SCALE GENOMIC DNA]</scope>
    <source>
        <strain evidence="2">CGMCC 4.7106</strain>
    </source>
</reference>
<gene>
    <name evidence="1" type="ORF">ACFPUY_17490</name>
</gene>
<name>A0ABW1BW25_9ACTN</name>
<accession>A0ABW1BW25</accession>
<dbReference type="InterPro" id="IPR030985">
    <property type="entry name" value="PpiC-rel_mature"/>
</dbReference>